<evidence type="ECO:0000259" key="12">
    <source>
        <dbReference type="PROSITE" id="PS51874"/>
    </source>
</evidence>
<dbReference type="PROSITE" id="PS51218">
    <property type="entry name" value="SF3_HELICASE_2"/>
    <property type="match status" value="1"/>
</dbReference>
<dbReference type="InterPro" id="IPR001205">
    <property type="entry name" value="RNA-dir_pol_C"/>
</dbReference>
<keyword evidence="8" id="KW-0067">ATP-binding</keyword>
<keyword evidence="4" id="KW-0548">Nucleotidyltransferase</keyword>
<keyword evidence="2" id="KW-0645">Protease</keyword>
<dbReference type="InterPro" id="IPR043128">
    <property type="entry name" value="Rev_trsase/Diguanyl_cyclase"/>
</dbReference>
<dbReference type="Gene3D" id="3.30.70.270">
    <property type="match status" value="1"/>
</dbReference>
<dbReference type="Gene3D" id="2.40.10.10">
    <property type="entry name" value="Trypsin-like serine proteases"/>
    <property type="match status" value="1"/>
</dbReference>
<feature type="domain" description="SF3 helicase" evidence="11">
    <location>
        <begin position="545"/>
        <end position="719"/>
    </location>
</feature>
<accession>A0A6M3YNN9</accession>
<dbReference type="InterPro" id="IPR043502">
    <property type="entry name" value="DNA/RNA_pol_sf"/>
</dbReference>
<keyword evidence="1" id="KW-0696">RNA-directed RNA polymerase</keyword>
<dbReference type="GO" id="GO:0039694">
    <property type="term" value="P:viral RNA genome replication"/>
    <property type="evidence" value="ECO:0007669"/>
    <property type="project" value="InterPro"/>
</dbReference>
<dbReference type="PROSITE" id="PS50507">
    <property type="entry name" value="RDRP_SSRNA_POS"/>
    <property type="match status" value="1"/>
</dbReference>
<sequence length="2066" mass="234002">MSENMSRLFLTLPSLSITLSAAEETQIRNSATASLGAPTKVAPLRLSSGIARAENQLFITDALPVTSKIQKRFVVALISDYNRLSRKDRTKASKIYQIPSNISYLQILYQYLTTQLKDDQDITNCFFIFLKSISIARKSFQFNDSTFLPISSASRLINASMCLLFNLDSFSHHPKITAYAYILRQFLKNKVLNNSAVLSALLLPRSYGAQSFYQSATANLKTMNAEFITYATLFKQYDNTPSIKNNFIDIIYAYYTLFHSITEDADITESGIRDTFEFLNNRYSRFLAEPQLGISVNHTIDGSLNDAINKSLSLFAELSKALSDKYQATVNEYQRKIIASMTSIYNLYRYTTHKLSLQDFCVNLCGVIGAAGLASDIITQLIITVRSLFLMPVAQTLNGSQFNIIKSIFLSLYCIFVGTLPGKHTVDEFAMRMDRFPKMISGIETMWSKLDVVVGQAHAFIEEKFLGHTNKFVSSEMLDEVTAWADDVAKYAGYMERNEINRDIETMTAASKLYPRGVKLIKECTRLKLAPANLNLIRSLLPGAIKLSDAAFKSGANKHSLRVEPIVAWFTGSTGLGKTGMTYPFIIDMMRVFGPVPADWQQNIHARIAENEYWDGYDDQEYLIYDDFLQKKDSAANPNVELFEMIRVTNAFPFQLHMSSVEDKSNKFCNAKFVFLSSNLDVIRTESLNCPEAVQRRIDYAYRVSIKPEFREYYINASGQQCFKLDAAKARAAARILVGPNNKNLTTNNLEVYVFERFSVFDGKTLQTNMSYQDVVAQCSDALATRFARHVDSSEYLEAYRNPQWLDTTPPPPLDIIEHPLLAEAQVGILPATAVVAARLSRWAIMQHFIYAFFFGDERQSALMNVMYGIKNGMSMILEKLNVIPPPQNLWIDRNYTYYKNYALGIKNYLTDCKQQMTETISSKLGAGWKYFKIAFLAGIFVLTTMFVRSVEKKYIPKFISEDEKLSQLVKEANTCLDNDCRNCKTCSNSVSTPANAIWNSNCACYVRRMESSRENIRQYCISMYGNQRVSPDHDMTLTDMYDVIEQICNCDCNVCPYCNDEELKSKLFETAKLHKTNCVCLLTRFYQGFRTESLLKFLVTLKDNLPAYSLKNKELIRLISQSEYALDLPLLEESQGPLYDAKPKHVPVTKIVNHAPAIYENRTARNAVRTVIRNQGPHYDAKPRHVTTSRIVNQSVSNLMPFVDDAKNIINKADIHVRGACTIANCGRCLSEQTTASAQRNLPEQDVGAITIVRDVVYKNMFKFVVIKTDSGNVKTTTYYGQIFMLGGRLGLIPKHFLRAIKMDLELGYTLEFHLEDAFAVTTSSYPVSVILDPENHVEHESRDLAIIQLPVNAGCYAQAFKHIIDEQDLFRVGHNPGILARYQAATEKDRQKGIRHYREMFYLSTLTPEDSLVETNLRDEIITNRGSYLYHAVTVPGDCGSILVARSTSITKKIVGIHIAGLMGVVEGISVSITQQMIVKMMSHFKSSSQYGHAIVPYDVRSDILRENGVFQLHGTKPGVRINGSVKTAMTRSAAFGALCVSPNKPGYLRPFTDDNGNKIDPMKLQRSKYGVIRPFVNPSRVQTVYEAMVVFYHREYQNTPEWYKQPLTIEEAIIGIDGDPFINAINRQTAPGFPYTFHKPQGTVGKQGWFGKDTEYDLTNSHCLALLDDVELLKRNILENVRPEVIWIDTLKDAKIPIAKANVGKTRLFTACPMHYSIAFRQYFLPFIAHAMRNRVDNSLAVGINPTSVEWTKLAQRLQRQGSNVIAGDYSNFDGTLPVQYVEVAVKIMCDWLLANWENIVKAERNVICQERLSKSQFYEFIYKLGMECFNHLHIANHEEAKGALVYFVRNGIPSGCPATAILNSIVNHCVLADSWLSIMQNEPLYEHLATMSAFFEHTSSIFYGDDFIMNIRHSVIDLYNQETLTQVLKTNLDMDMTDEAKTGDIVKARKLADVAFLKRKFRFEESIQLWVSPMDINVLLDAPNWVRAGNASALQICVDTLSTYCLPELALHDISIDDYWRPKMIACGLKITRGTGINFTPDSRRAVLAKFRNEQLNTEINF</sequence>
<reference evidence="13" key="1">
    <citation type="submission" date="2020-01" db="EMBL/GenBank/DDBJ databases">
        <title>Viral genomes from wild and zoo birds in China.</title>
        <authorList>
            <person name="Zhao M."/>
            <person name="Shan L.T."/>
            <person name="Yang X.S."/>
            <person name="Zhang W."/>
        </authorList>
    </citation>
    <scope>NUCLEOTIDE SEQUENCE</scope>
    <source>
        <strain evidence="13">Ltt164shi1</strain>
    </source>
</reference>
<evidence type="ECO:0008006" key="14">
    <source>
        <dbReference type="Google" id="ProtNLM"/>
    </source>
</evidence>
<proteinExistence type="predicted"/>
<evidence type="ECO:0000259" key="11">
    <source>
        <dbReference type="PROSITE" id="PS51218"/>
    </source>
</evidence>
<dbReference type="InterPro" id="IPR000605">
    <property type="entry name" value="Helicase_SF3_ssDNA/RNA_vir"/>
</dbReference>
<evidence type="ECO:0000256" key="9">
    <source>
        <dbReference type="ARBA" id="ARBA00022953"/>
    </source>
</evidence>
<feature type="domain" description="RdRp catalytic" evidence="10">
    <location>
        <begin position="1766"/>
        <end position="1923"/>
    </location>
</feature>
<dbReference type="EMBL" id="MN918665">
    <property type="protein sequence ID" value="QJI53522.1"/>
    <property type="molecule type" value="Genomic_RNA"/>
</dbReference>
<dbReference type="GO" id="GO:0003724">
    <property type="term" value="F:RNA helicase activity"/>
    <property type="evidence" value="ECO:0007669"/>
    <property type="project" value="InterPro"/>
</dbReference>
<dbReference type="InterPro" id="IPR007094">
    <property type="entry name" value="RNA-dir_pol_PSvirus"/>
</dbReference>
<dbReference type="GO" id="GO:0006508">
    <property type="term" value="P:proteolysis"/>
    <property type="evidence" value="ECO:0007669"/>
    <property type="project" value="UniProtKB-KW"/>
</dbReference>
<dbReference type="InterPro" id="IPR014759">
    <property type="entry name" value="Helicase_SF3_ssRNA_vir"/>
</dbReference>
<evidence type="ECO:0000256" key="1">
    <source>
        <dbReference type="ARBA" id="ARBA00022484"/>
    </source>
</evidence>
<dbReference type="InterPro" id="IPR043504">
    <property type="entry name" value="Peptidase_S1_PA_chymotrypsin"/>
</dbReference>
<keyword evidence="9" id="KW-0693">Viral RNA replication</keyword>
<evidence type="ECO:0000313" key="13">
    <source>
        <dbReference type="EMBL" id="QJI53522.1"/>
    </source>
</evidence>
<dbReference type="SUPFAM" id="SSF50494">
    <property type="entry name" value="Trypsin-like serine proteases"/>
    <property type="match status" value="1"/>
</dbReference>
<dbReference type="GO" id="GO:0003723">
    <property type="term" value="F:RNA binding"/>
    <property type="evidence" value="ECO:0007669"/>
    <property type="project" value="InterPro"/>
</dbReference>
<keyword evidence="3" id="KW-0808">Transferase</keyword>
<evidence type="ECO:0000256" key="4">
    <source>
        <dbReference type="ARBA" id="ARBA00022695"/>
    </source>
</evidence>
<protein>
    <recommendedName>
        <fullName evidence="14">RNA-directed RNA polymerase</fullName>
    </recommendedName>
</protein>
<keyword evidence="5" id="KW-0547">Nucleotide-binding</keyword>
<keyword evidence="6" id="KW-0378">Hydrolase</keyword>
<dbReference type="Pfam" id="PF00680">
    <property type="entry name" value="RdRP_1"/>
    <property type="match status" value="1"/>
</dbReference>
<evidence type="ECO:0000259" key="10">
    <source>
        <dbReference type="PROSITE" id="PS50507"/>
    </source>
</evidence>
<dbReference type="GO" id="GO:0006351">
    <property type="term" value="P:DNA-templated transcription"/>
    <property type="evidence" value="ECO:0007669"/>
    <property type="project" value="InterPro"/>
</dbReference>
<dbReference type="Pfam" id="PF00910">
    <property type="entry name" value="RNA_helicase"/>
    <property type="match status" value="1"/>
</dbReference>
<dbReference type="CDD" id="cd23194">
    <property type="entry name" value="Dicistroviridae_RdRp"/>
    <property type="match status" value="1"/>
</dbReference>
<dbReference type="GO" id="GO:0005524">
    <property type="term" value="F:ATP binding"/>
    <property type="evidence" value="ECO:0007669"/>
    <property type="project" value="UniProtKB-KW"/>
</dbReference>
<dbReference type="InterPro" id="IPR009003">
    <property type="entry name" value="Peptidase_S1_PA"/>
</dbReference>
<dbReference type="InterPro" id="IPR044067">
    <property type="entry name" value="PCV_3C_PRO"/>
</dbReference>
<keyword evidence="7" id="KW-0788">Thiol protease</keyword>
<evidence type="ECO:0000256" key="3">
    <source>
        <dbReference type="ARBA" id="ARBA00022679"/>
    </source>
</evidence>
<evidence type="ECO:0000256" key="6">
    <source>
        <dbReference type="ARBA" id="ARBA00022801"/>
    </source>
</evidence>
<evidence type="ECO:0000256" key="8">
    <source>
        <dbReference type="ARBA" id="ARBA00022840"/>
    </source>
</evidence>
<evidence type="ECO:0000256" key="5">
    <source>
        <dbReference type="ARBA" id="ARBA00022741"/>
    </source>
</evidence>
<organism evidence="13">
    <name type="scientific">Picornavirales sp</name>
    <dbReference type="NCBI Taxonomy" id="1955153"/>
    <lineage>
        <taxon>Viruses</taxon>
        <taxon>Riboviria</taxon>
        <taxon>Orthornavirae</taxon>
        <taxon>Pisuviricota</taxon>
        <taxon>Pisoniviricetes</taxon>
        <taxon>Picornavirales</taxon>
    </lineage>
</organism>
<name>A0A6M3YNN9_9VIRU</name>
<dbReference type="SUPFAM" id="SSF56672">
    <property type="entry name" value="DNA/RNA polymerases"/>
    <property type="match status" value="1"/>
</dbReference>
<dbReference type="GO" id="GO:0004197">
    <property type="term" value="F:cysteine-type endopeptidase activity"/>
    <property type="evidence" value="ECO:0007669"/>
    <property type="project" value="InterPro"/>
</dbReference>
<evidence type="ECO:0000256" key="2">
    <source>
        <dbReference type="ARBA" id="ARBA00022670"/>
    </source>
</evidence>
<feature type="domain" description="Peptidase C3" evidence="12">
    <location>
        <begin position="1243"/>
        <end position="1480"/>
    </location>
</feature>
<dbReference type="PROSITE" id="PS51874">
    <property type="entry name" value="PCV_3C_PRO"/>
    <property type="match status" value="1"/>
</dbReference>
<dbReference type="GO" id="GO:0003968">
    <property type="term" value="F:RNA-directed RNA polymerase activity"/>
    <property type="evidence" value="ECO:0007669"/>
    <property type="project" value="UniProtKB-KW"/>
</dbReference>
<evidence type="ECO:0000256" key="7">
    <source>
        <dbReference type="ARBA" id="ARBA00022807"/>
    </source>
</evidence>